<keyword evidence="3" id="KW-1185">Reference proteome</keyword>
<dbReference type="Proteomes" id="UP000299102">
    <property type="component" value="Unassembled WGS sequence"/>
</dbReference>
<gene>
    <name evidence="2" type="ORF">EVAR_95457_1</name>
</gene>
<evidence type="ECO:0000313" key="2">
    <source>
        <dbReference type="EMBL" id="GBP26289.1"/>
    </source>
</evidence>
<accession>A0A4C1UIY7</accession>
<comment type="caution">
    <text evidence="2">The sequence shown here is derived from an EMBL/GenBank/DDBJ whole genome shotgun (WGS) entry which is preliminary data.</text>
</comment>
<dbReference type="EMBL" id="BGZK01000179">
    <property type="protein sequence ID" value="GBP26289.1"/>
    <property type="molecule type" value="Genomic_DNA"/>
</dbReference>
<dbReference type="AlphaFoldDB" id="A0A4C1UIY7"/>
<evidence type="ECO:0008006" key="4">
    <source>
        <dbReference type="Google" id="ProtNLM"/>
    </source>
</evidence>
<evidence type="ECO:0000313" key="3">
    <source>
        <dbReference type="Proteomes" id="UP000299102"/>
    </source>
</evidence>
<dbReference type="OrthoDB" id="414730at2759"/>
<name>A0A4C1UIY7_EUMVA</name>
<evidence type="ECO:0000256" key="1">
    <source>
        <dbReference type="SAM" id="MobiDB-lite"/>
    </source>
</evidence>
<sequence>MDAKHLGGNGRYHNNGPLAAGPDGAKAVKRDFTAPKSTISSNFPNYGAISRAPGKTRNIAKLIPGTHSIMKCEVADSSRRQKAVVASKISPESVHLSIFTLWTTPGLDAGMDPTRVWCSSDFLCRGDPLRIPHKASHPPSIPLCIVRPRQVKLNRRAANSIAEPTTITQQLKPVLSFFNRFLRIAWPACLPKDTWEDSRDAIGVFYDLPKTFDCVHHNTLIRKLHHYGVTVRLLALLEFYLRGRMQRVDVNGERSSESTVNMGIP</sequence>
<feature type="region of interest" description="Disordered" evidence="1">
    <location>
        <begin position="1"/>
        <end position="25"/>
    </location>
</feature>
<proteinExistence type="predicted"/>
<protein>
    <recommendedName>
        <fullName evidence="4">RNA-directed DNA polymerase from transposon BS</fullName>
    </recommendedName>
</protein>
<dbReference type="STRING" id="151549.A0A4C1UIY7"/>
<organism evidence="2 3">
    <name type="scientific">Eumeta variegata</name>
    <name type="common">Bagworm moth</name>
    <name type="synonym">Eumeta japonica</name>
    <dbReference type="NCBI Taxonomy" id="151549"/>
    <lineage>
        <taxon>Eukaryota</taxon>
        <taxon>Metazoa</taxon>
        <taxon>Ecdysozoa</taxon>
        <taxon>Arthropoda</taxon>
        <taxon>Hexapoda</taxon>
        <taxon>Insecta</taxon>
        <taxon>Pterygota</taxon>
        <taxon>Neoptera</taxon>
        <taxon>Endopterygota</taxon>
        <taxon>Lepidoptera</taxon>
        <taxon>Glossata</taxon>
        <taxon>Ditrysia</taxon>
        <taxon>Tineoidea</taxon>
        <taxon>Psychidae</taxon>
        <taxon>Oiketicinae</taxon>
        <taxon>Eumeta</taxon>
    </lineage>
</organism>
<reference evidence="2 3" key="1">
    <citation type="journal article" date="2019" name="Commun. Biol.">
        <title>The bagworm genome reveals a unique fibroin gene that provides high tensile strength.</title>
        <authorList>
            <person name="Kono N."/>
            <person name="Nakamura H."/>
            <person name="Ohtoshi R."/>
            <person name="Tomita M."/>
            <person name="Numata K."/>
            <person name="Arakawa K."/>
        </authorList>
    </citation>
    <scope>NUCLEOTIDE SEQUENCE [LARGE SCALE GENOMIC DNA]</scope>
</reference>